<accession>H2Y7J9</accession>
<evidence type="ECO:0000256" key="1">
    <source>
        <dbReference type="ARBA" id="ARBA00004371"/>
    </source>
</evidence>
<keyword evidence="6" id="KW-0458">Lysosome</keyword>
<dbReference type="PANTHER" id="PTHR13342:SF2">
    <property type="entry name" value="RAGULATOR COMPLEX PROTEIN LAMTOR5"/>
    <property type="match status" value="1"/>
</dbReference>
<reference evidence="8" key="2">
    <citation type="submission" date="2025-08" db="UniProtKB">
        <authorList>
            <consortium name="Ensembl"/>
        </authorList>
    </citation>
    <scope>IDENTIFICATION</scope>
</reference>
<dbReference type="Pfam" id="PF16672">
    <property type="entry name" value="LAMTOR5"/>
    <property type="match status" value="1"/>
</dbReference>
<dbReference type="GO" id="GO:0071230">
    <property type="term" value="P:cellular response to amino acid stimulus"/>
    <property type="evidence" value="ECO:0007669"/>
    <property type="project" value="TreeGrafter"/>
</dbReference>
<proteinExistence type="inferred from homology"/>
<dbReference type="PANTHER" id="PTHR13342">
    <property type="entry name" value="RAGULATOR COMPLEX PROTEIN LAMTOR5"/>
    <property type="match status" value="1"/>
</dbReference>
<protein>
    <recommendedName>
        <fullName evidence="4">Ragulator complex protein LAMTOR5</fullName>
    </recommendedName>
    <alternativeName>
        <fullName evidence="7">Late endosomal/lysosomal adaptor and MAPK and MTOR activator 5</fullName>
    </alternativeName>
</protein>
<evidence type="ECO:0000256" key="4">
    <source>
        <dbReference type="ARBA" id="ARBA00016079"/>
    </source>
</evidence>
<comment type="similarity">
    <text evidence="3">Belongs to the LAMTOR5 family.</text>
</comment>
<organism evidence="8 9">
    <name type="scientific">Ciona savignyi</name>
    <name type="common">Pacific transparent sea squirt</name>
    <dbReference type="NCBI Taxonomy" id="51511"/>
    <lineage>
        <taxon>Eukaryota</taxon>
        <taxon>Metazoa</taxon>
        <taxon>Chordata</taxon>
        <taxon>Tunicata</taxon>
        <taxon>Ascidiacea</taxon>
        <taxon>Phlebobranchia</taxon>
        <taxon>Cionidae</taxon>
        <taxon>Ciona</taxon>
    </lineage>
</organism>
<evidence type="ECO:0000256" key="5">
    <source>
        <dbReference type="ARBA" id="ARBA00022490"/>
    </source>
</evidence>
<dbReference type="AlphaFoldDB" id="H2Y7J9"/>
<sequence length="98" mass="10490">METALQEKLKQAIQKPNVSGVICSDMHGLCLGCKGDVSKKLAGPMAAMCEEANKVRVPNSERLLAIAIEAYGSNTDAKTLLVNQTDQVCTGIIKDVRD</sequence>
<keyword evidence="9" id="KW-1185">Reference proteome</keyword>
<reference evidence="9" key="1">
    <citation type="submission" date="2003-08" db="EMBL/GenBank/DDBJ databases">
        <authorList>
            <person name="Birren B."/>
            <person name="Nusbaum C."/>
            <person name="Abebe A."/>
            <person name="Abouelleil A."/>
            <person name="Adekoya E."/>
            <person name="Ait-zahra M."/>
            <person name="Allen N."/>
            <person name="Allen T."/>
            <person name="An P."/>
            <person name="Anderson M."/>
            <person name="Anderson S."/>
            <person name="Arachchi H."/>
            <person name="Armbruster J."/>
            <person name="Bachantsang P."/>
            <person name="Baldwin J."/>
            <person name="Barry A."/>
            <person name="Bayul T."/>
            <person name="Blitshsteyn B."/>
            <person name="Bloom T."/>
            <person name="Blye J."/>
            <person name="Boguslavskiy L."/>
            <person name="Borowsky M."/>
            <person name="Boukhgalter B."/>
            <person name="Brunache A."/>
            <person name="Butler J."/>
            <person name="Calixte N."/>
            <person name="Calvo S."/>
            <person name="Camarata J."/>
            <person name="Campo K."/>
            <person name="Chang J."/>
            <person name="Cheshatsang Y."/>
            <person name="Citroen M."/>
            <person name="Collymore A."/>
            <person name="Considine T."/>
            <person name="Cook A."/>
            <person name="Cooke P."/>
            <person name="Corum B."/>
            <person name="Cuomo C."/>
            <person name="David R."/>
            <person name="Dawoe T."/>
            <person name="Degray S."/>
            <person name="Dodge S."/>
            <person name="Dooley K."/>
            <person name="Dorje P."/>
            <person name="Dorjee K."/>
            <person name="Dorris L."/>
            <person name="Duffey N."/>
            <person name="Dupes A."/>
            <person name="Elkins T."/>
            <person name="Engels R."/>
            <person name="Erickson J."/>
            <person name="Farina A."/>
            <person name="Faro S."/>
            <person name="Ferreira P."/>
            <person name="Fischer H."/>
            <person name="Fitzgerald M."/>
            <person name="Foley K."/>
            <person name="Gage D."/>
            <person name="Galagan J."/>
            <person name="Gearin G."/>
            <person name="Gnerre S."/>
            <person name="Gnirke A."/>
            <person name="Goyette A."/>
            <person name="Graham J."/>
            <person name="Grandbois E."/>
            <person name="Gyaltsen K."/>
            <person name="Hafez N."/>
            <person name="Hagopian D."/>
            <person name="Hagos B."/>
            <person name="Hall J."/>
            <person name="Hatcher B."/>
            <person name="Heller A."/>
            <person name="Higgins H."/>
            <person name="Honan T."/>
            <person name="Horn A."/>
            <person name="Houde N."/>
            <person name="Hughes L."/>
            <person name="Hulme W."/>
            <person name="Husby E."/>
            <person name="Iliev I."/>
            <person name="Jaffe D."/>
            <person name="Jones C."/>
            <person name="Kamal M."/>
            <person name="Kamat A."/>
            <person name="Kamvysselis M."/>
            <person name="Karlsson E."/>
            <person name="Kells C."/>
            <person name="Kieu A."/>
            <person name="Kisner P."/>
            <person name="Kodira C."/>
            <person name="Kulbokas E."/>
            <person name="Labutti K."/>
            <person name="Lama D."/>
            <person name="Landers T."/>
            <person name="Leger J."/>
            <person name="Levine S."/>
            <person name="Lewis D."/>
            <person name="Lewis T."/>
            <person name="Lindblad-toh K."/>
            <person name="Liu X."/>
            <person name="Lokyitsang T."/>
            <person name="Lokyitsang Y."/>
            <person name="Lucien O."/>
            <person name="Lui A."/>
            <person name="Ma L.J."/>
            <person name="Mabbitt R."/>
            <person name="Macdonald J."/>
            <person name="Maclean C."/>
            <person name="Major J."/>
            <person name="Manning J."/>
            <person name="Marabella R."/>
            <person name="Maru K."/>
            <person name="Matthews C."/>
            <person name="Mauceli E."/>
            <person name="Mccarthy M."/>
            <person name="Mcdonough S."/>
            <person name="Mcghee T."/>
            <person name="Meldrim J."/>
            <person name="Meneus L."/>
            <person name="Mesirov J."/>
            <person name="Mihalev A."/>
            <person name="Mihova T."/>
            <person name="Mikkelsen T."/>
            <person name="Mlenga V."/>
            <person name="Moru K."/>
            <person name="Mozes J."/>
            <person name="Mulrain L."/>
            <person name="Munson G."/>
            <person name="Naylor J."/>
            <person name="Newes C."/>
            <person name="Nguyen C."/>
            <person name="Nguyen N."/>
            <person name="Nguyen T."/>
            <person name="Nicol R."/>
            <person name="Nielsen C."/>
            <person name="Nizzari M."/>
            <person name="Norbu C."/>
            <person name="Norbu N."/>
            <person name="O'donnell P."/>
            <person name="Okoawo O."/>
            <person name="O'leary S."/>
            <person name="Omotosho B."/>
            <person name="O'neill K."/>
            <person name="Osman S."/>
            <person name="Parker S."/>
            <person name="Perrin D."/>
            <person name="Phunkhang P."/>
            <person name="Piqani B."/>
            <person name="Purcell S."/>
            <person name="Rachupka T."/>
            <person name="Ramasamy U."/>
            <person name="Rameau R."/>
            <person name="Ray V."/>
            <person name="Raymond C."/>
            <person name="Retta R."/>
            <person name="Richardson S."/>
            <person name="Rise C."/>
            <person name="Rodriguez J."/>
            <person name="Rogers J."/>
            <person name="Rogov P."/>
            <person name="Rutman M."/>
            <person name="Schupbach R."/>
            <person name="Seaman C."/>
            <person name="Settipalli S."/>
            <person name="Sharpe T."/>
            <person name="Sheridan J."/>
            <person name="Sherpa N."/>
            <person name="Shi J."/>
            <person name="Smirnov S."/>
            <person name="Smith C."/>
            <person name="Sougnez C."/>
            <person name="Spencer B."/>
            <person name="Stalker J."/>
            <person name="Stange-thomann N."/>
            <person name="Stavropoulos S."/>
            <person name="Stetson K."/>
            <person name="Stone C."/>
            <person name="Stone S."/>
            <person name="Stubbs M."/>
            <person name="Talamas J."/>
            <person name="Tchuinga P."/>
            <person name="Tenzing P."/>
            <person name="Tesfaye S."/>
            <person name="Theodore J."/>
            <person name="Thoulutsang Y."/>
            <person name="Topham K."/>
            <person name="Towey S."/>
            <person name="Tsamla T."/>
            <person name="Tsomo N."/>
            <person name="Vallee D."/>
            <person name="Vassiliev H."/>
            <person name="Venkataraman V."/>
            <person name="Vinson J."/>
            <person name="Vo A."/>
            <person name="Wade C."/>
            <person name="Wang S."/>
            <person name="Wangchuk T."/>
            <person name="Wangdi T."/>
            <person name="Whittaker C."/>
            <person name="Wilkinson J."/>
            <person name="Wu Y."/>
            <person name="Wyman D."/>
            <person name="Yadav S."/>
            <person name="Yang S."/>
            <person name="Yang X."/>
            <person name="Yeager S."/>
            <person name="Yee E."/>
            <person name="Young G."/>
            <person name="Zainoun J."/>
            <person name="Zembeck L."/>
            <person name="Zimmer A."/>
            <person name="Zody M."/>
            <person name="Lander E."/>
        </authorList>
    </citation>
    <scope>NUCLEOTIDE SEQUENCE [LARGE SCALE GENOMIC DNA]</scope>
</reference>
<dbReference type="HOGENOM" id="CLU_164970_0_0_1"/>
<dbReference type="Gene3D" id="3.30.450.30">
    <property type="entry name" value="Dynein light chain 2a, cytoplasmic"/>
    <property type="match status" value="1"/>
</dbReference>
<dbReference type="GO" id="GO:1904263">
    <property type="term" value="P:positive regulation of TORC1 signaling"/>
    <property type="evidence" value="ECO:0007669"/>
    <property type="project" value="TreeGrafter"/>
</dbReference>
<reference evidence="8" key="3">
    <citation type="submission" date="2025-09" db="UniProtKB">
        <authorList>
            <consortium name="Ensembl"/>
        </authorList>
    </citation>
    <scope>IDENTIFICATION</scope>
</reference>
<comment type="subcellular location">
    <subcellularLocation>
        <location evidence="2">Cytoplasm</location>
    </subcellularLocation>
    <subcellularLocation>
        <location evidence="1">Lysosome</location>
    </subcellularLocation>
</comment>
<keyword evidence="5" id="KW-0963">Cytoplasm</keyword>
<evidence type="ECO:0000313" key="9">
    <source>
        <dbReference type="Proteomes" id="UP000007875"/>
    </source>
</evidence>
<dbReference type="GO" id="GO:0005085">
    <property type="term" value="F:guanyl-nucleotide exchange factor activity"/>
    <property type="evidence" value="ECO:0007669"/>
    <property type="project" value="TreeGrafter"/>
</dbReference>
<dbReference type="PRINTS" id="PR02092">
    <property type="entry name" value="HEPBVIRUSXIP"/>
</dbReference>
<dbReference type="Ensembl" id="ENSCSAVT00000001313.1">
    <property type="protein sequence ID" value="ENSCSAVP00000001297.1"/>
    <property type="gene ID" value="ENSCSAVG00000000723.1"/>
</dbReference>
<evidence type="ECO:0000313" key="8">
    <source>
        <dbReference type="Ensembl" id="ENSCSAVP00000001297.1"/>
    </source>
</evidence>
<evidence type="ECO:0000256" key="6">
    <source>
        <dbReference type="ARBA" id="ARBA00023228"/>
    </source>
</evidence>
<dbReference type="GO" id="GO:0043066">
    <property type="term" value="P:negative regulation of apoptotic process"/>
    <property type="evidence" value="ECO:0007669"/>
    <property type="project" value="InterPro"/>
</dbReference>
<evidence type="ECO:0000256" key="2">
    <source>
        <dbReference type="ARBA" id="ARBA00004496"/>
    </source>
</evidence>
<dbReference type="GeneTree" id="ENSGT00390000018078"/>
<dbReference type="Proteomes" id="UP000007875">
    <property type="component" value="Unassembled WGS sequence"/>
</dbReference>
<dbReference type="InterPro" id="IPR024135">
    <property type="entry name" value="LAMTOR5"/>
</dbReference>
<evidence type="ECO:0000256" key="7">
    <source>
        <dbReference type="ARBA" id="ARBA00032692"/>
    </source>
</evidence>
<name>H2Y7J9_CIOSA</name>
<dbReference type="GO" id="GO:0071986">
    <property type="term" value="C:Ragulator complex"/>
    <property type="evidence" value="ECO:0007669"/>
    <property type="project" value="InterPro"/>
</dbReference>
<dbReference type="GO" id="GO:0005764">
    <property type="term" value="C:lysosome"/>
    <property type="evidence" value="ECO:0007669"/>
    <property type="project" value="UniProtKB-SubCell"/>
</dbReference>
<evidence type="ECO:0000256" key="3">
    <source>
        <dbReference type="ARBA" id="ARBA00007795"/>
    </source>
</evidence>